<dbReference type="EMBL" id="JAZAVJ010000012">
    <property type="protein sequence ID" value="KAK7423025.1"/>
    <property type="molecule type" value="Genomic_DNA"/>
</dbReference>
<dbReference type="CDD" id="cd01300">
    <property type="entry name" value="YtcJ_like"/>
    <property type="match status" value="1"/>
</dbReference>
<gene>
    <name evidence="2" type="ORF">QQX98_001315</name>
</gene>
<dbReference type="PANTHER" id="PTHR22642">
    <property type="entry name" value="IMIDAZOLONEPROPIONASE"/>
    <property type="match status" value="1"/>
</dbReference>
<dbReference type="SUPFAM" id="SSF51338">
    <property type="entry name" value="Composite domain of metallo-dependent hydrolases"/>
    <property type="match status" value="1"/>
</dbReference>
<dbReference type="InterPro" id="IPR032466">
    <property type="entry name" value="Metal_Hydrolase"/>
</dbReference>
<reference evidence="2 3" key="1">
    <citation type="journal article" date="2025" name="Microbiol. Resour. Announc.">
        <title>Draft genome sequences for Neonectria magnoliae and Neonectria punicea, canker pathogens of Liriodendron tulipifera and Acer saccharum in West Virginia.</title>
        <authorList>
            <person name="Petronek H.M."/>
            <person name="Kasson M.T."/>
            <person name="Metheny A.M."/>
            <person name="Stauder C.M."/>
            <person name="Lovett B."/>
            <person name="Lynch S.C."/>
            <person name="Garnas J.R."/>
            <person name="Kasson L.R."/>
            <person name="Stajich J.E."/>
        </authorList>
    </citation>
    <scope>NUCLEOTIDE SEQUENCE [LARGE SCALE GENOMIC DNA]</scope>
    <source>
        <strain evidence="2 3">NRRL 64653</strain>
    </source>
</reference>
<dbReference type="Gene3D" id="3.10.310.70">
    <property type="match status" value="1"/>
</dbReference>
<feature type="domain" description="Amidohydrolase 3" evidence="1">
    <location>
        <begin position="64"/>
        <end position="542"/>
    </location>
</feature>
<dbReference type="InterPro" id="IPR011059">
    <property type="entry name" value="Metal-dep_hydrolase_composite"/>
</dbReference>
<dbReference type="Gene3D" id="3.20.20.140">
    <property type="entry name" value="Metal-dependent hydrolases"/>
    <property type="match status" value="1"/>
</dbReference>
<dbReference type="PANTHER" id="PTHR22642:SF20">
    <property type="entry name" value="AMIDOHYDROLASE 3 DOMAIN-CONTAINING PROTEIN"/>
    <property type="match status" value="1"/>
</dbReference>
<evidence type="ECO:0000313" key="3">
    <source>
        <dbReference type="Proteomes" id="UP001498476"/>
    </source>
</evidence>
<dbReference type="InterPro" id="IPR013108">
    <property type="entry name" value="Amidohydro_3"/>
</dbReference>
<protein>
    <recommendedName>
        <fullName evidence="1">Amidohydrolase 3 domain-containing protein</fullName>
    </recommendedName>
</protein>
<accession>A0ABR1HP64</accession>
<dbReference type="Gene3D" id="2.30.40.10">
    <property type="entry name" value="Urease, subunit C, domain 1"/>
    <property type="match status" value="1"/>
</dbReference>
<comment type="caution">
    <text evidence="2">The sequence shown here is derived from an EMBL/GenBank/DDBJ whole genome shotgun (WGS) entry which is preliminary data.</text>
</comment>
<evidence type="ECO:0000313" key="2">
    <source>
        <dbReference type="EMBL" id="KAK7423025.1"/>
    </source>
</evidence>
<organism evidence="2 3">
    <name type="scientific">Neonectria punicea</name>
    <dbReference type="NCBI Taxonomy" id="979145"/>
    <lineage>
        <taxon>Eukaryota</taxon>
        <taxon>Fungi</taxon>
        <taxon>Dikarya</taxon>
        <taxon>Ascomycota</taxon>
        <taxon>Pezizomycotina</taxon>
        <taxon>Sordariomycetes</taxon>
        <taxon>Hypocreomycetidae</taxon>
        <taxon>Hypocreales</taxon>
        <taxon>Nectriaceae</taxon>
        <taxon>Neonectria</taxon>
    </lineage>
</organism>
<name>A0ABR1HP64_9HYPO</name>
<keyword evidence="3" id="KW-1185">Reference proteome</keyword>
<dbReference type="Proteomes" id="UP001498476">
    <property type="component" value="Unassembled WGS sequence"/>
</dbReference>
<dbReference type="Pfam" id="PF07969">
    <property type="entry name" value="Amidohydro_3"/>
    <property type="match status" value="1"/>
</dbReference>
<proteinExistence type="predicted"/>
<sequence length="572" mass="62748">MVSSFVQDGGSYHFVNGSILTKARHGRDGQATFAESLFVQDGVIKAIGSNDEVLKAYQHVEATTIDLKQKTVIPSFIDGHMHLLLTGQLIHQVSLAGCQSLEELRDTLSRYAKANPDVPRILARGWMQILTPNGVDTSMLDDIDPRPLYVNAIDLHSMWCSSSALAELGVTADTPEPAGGEIHRDNQGNPSGLLSEGAIVSITWSYLASVATDEDSKNYMISALEAYSASGYTGMIEMAMDERAWDILARLYEERPDLPMRIAAYWLIRPAEDEAARVSQVERAIELSRRFNIRSTPKLRIVGIKVVIDGVTESCTAYLSEPYANSQLPQPIWSGEELEPVVKKAVAGGLQIAFHAIGDAAVSLAIRSLELSSKPGGRHRIEHLEITSPGDAKKLARLGITASFQPIHADPYLLQHWPRLLDTKRAARCYAWREFADAGALIALGTDSPVTHWNPLNNLHVATTRRSVQDALMHPVNEHFRLGLCEAVVGATAGSAKSVFADHLTGSLELGKSADLVILDMEWDDESLLKAEIQETWFEGRRIWCKDSDTVHGRWDCRIVEIGGRLGLSGAS</sequence>
<evidence type="ECO:0000259" key="1">
    <source>
        <dbReference type="Pfam" id="PF07969"/>
    </source>
</evidence>
<dbReference type="SUPFAM" id="SSF51556">
    <property type="entry name" value="Metallo-dependent hydrolases"/>
    <property type="match status" value="1"/>
</dbReference>
<dbReference type="InterPro" id="IPR033932">
    <property type="entry name" value="YtcJ-like"/>
</dbReference>